<proteinExistence type="predicted"/>
<accession>A0A484KSK7</accession>
<keyword evidence="2" id="KW-1185">Reference proteome</keyword>
<dbReference type="Proteomes" id="UP000595140">
    <property type="component" value="Unassembled WGS sequence"/>
</dbReference>
<gene>
    <name evidence="1" type="ORF">CCAM_LOCUS10757</name>
</gene>
<evidence type="ECO:0000313" key="1">
    <source>
        <dbReference type="EMBL" id="VFQ68981.1"/>
    </source>
</evidence>
<sequence length="79" mass="8661">MMRAATFSRNTFKISPTKHTGRASLLRELLLRLPRSSFAATPTSPSSIECIGGRFNLAKSASFVFFDFLLPSGHGKITN</sequence>
<organism evidence="1 2">
    <name type="scientific">Cuscuta campestris</name>
    <dbReference type="NCBI Taxonomy" id="132261"/>
    <lineage>
        <taxon>Eukaryota</taxon>
        <taxon>Viridiplantae</taxon>
        <taxon>Streptophyta</taxon>
        <taxon>Embryophyta</taxon>
        <taxon>Tracheophyta</taxon>
        <taxon>Spermatophyta</taxon>
        <taxon>Magnoliopsida</taxon>
        <taxon>eudicotyledons</taxon>
        <taxon>Gunneridae</taxon>
        <taxon>Pentapetalae</taxon>
        <taxon>asterids</taxon>
        <taxon>lamiids</taxon>
        <taxon>Solanales</taxon>
        <taxon>Convolvulaceae</taxon>
        <taxon>Cuscuteae</taxon>
        <taxon>Cuscuta</taxon>
        <taxon>Cuscuta subgen. Grammica</taxon>
        <taxon>Cuscuta sect. Cleistogrammica</taxon>
    </lineage>
</organism>
<name>A0A484KSK7_9ASTE</name>
<dbReference type="EMBL" id="OOIL02000758">
    <property type="protein sequence ID" value="VFQ68981.1"/>
    <property type="molecule type" value="Genomic_DNA"/>
</dbReference>
<evidence type="ECO:0000313" key="2">
    <source>
        <dbReference type="Proteomes" id="UP000595140"/>
    </source>
</evidence>
<protein>
    <submittedName>
        <fullName evidence="1">Uncharacterized protein</fullName>
    </submittedName>
</protein>
<reference evidence="1 2" key="1">
    <citation type="submission" date="2018-04" db="EMBL/GenBank/DDBJ databases">
        <authorList>
            <person name="Vogel A."/>
        </authorList>
    </citation>
    <scope>NUCLEOTIDE SEQUENCE [LARGE SCALE GENOMIC DNA]</scope>
</reference>
<dbReference type="AlphaFoldDB" id="A0A484KSK7"/>